<evidence type="ECO:0000313" key="3">
    <source>
        <dbReference type="Proteomes" id="UP000026961"/>
    </source>
</evidence>
<proteinExistence type="predicted"/>
<dbReference type="InterPro" id="IPR036047">
    <property type="entry name" value="F-box-like_dom_sf"/>
</dbReference>
<dbReference type="PANTHER" id="PTHR32133">
    <property type="entry name" value="OS07G0120400 PROTEIN"/>
    <property type="match status" value="1"/>
</dbReference>
<evidence type="ECO:0000259" key="1">
    <source>
        <dbReference type="PROSITE" id="PS50181"/>
    </source>
</evidence>
<dbReference type="PANTHER" id="PTHR32133:SF366">
    <property type="entry name" value="OS07G0122900 PROTEIN"/>
    <property type="match status" value="1"/>
</dbReference>
<evidence type="ECO:0000313" key="2">
    <source>
        <dbReference type="EnsemblPlants" id="OGLUM05G13120.1"/>
    </source>
</evidence>
<dbReference type="Gene3D" id="1.20.1280.50">
    <property type="match status" value="1"/>
</dbReference>
<dbReference type="SMART" id="SM00256">
    <property type="entry name" value="FBOX"/>
    <property type="match status" value="1"/>
</dbReference>
<name>A0A0D9ZXP0_9ORYZ</name>
<dbReference type="Gramene" id="OGLUM05G13120.1">
    <property type="protein sequence ID" value="OGLUM05G13120.1"/>
    <property type="gene ID" value="OGLUM05G13120"/>
</dbReference>
<dbReference type="PROSITE" id="PS50181">
    <property type="entry name" value="FBOX"/>
    <property type="match status" value="1"/>
</dbReference>
<dbReference type="HOGENOM" id="CLU_017945_2_1_1"/>
<reference evidence="2" key="2">
    <citation type="submission" date="2018-05" db="EMBL/GenBank/DDBJ databases">
        <title>OgluRS3 (Oryza glumaepatula Reference Sequence Version 3).</title>
        <authorList>
            <person name="Zhang J."/>
            <person name="Kudrna D."/>
            <person name="Lee S."/>
            <person name="Talag J."/>
            <person name="Welchert J."/>
            <person name="Wing R.A."/>
        </authorList>
    </citation>
    <scope>NUCLEOTIDE SEQUENCE [LARGE SCALE GENOMIC DNA]</scope>
</reference>
<dbReference type="InterPro" id="IPR001810">
    <property type="entry name" value="F-box_dom"/>
</dbReference>
<dbReference type="Proteomes" id="UP000026961">
    <property type="component" value="Chromosome 5"/>
</dbReference>
<dbReference type="Pfam" id="PF00646">
    <property type="entry name" value="F-box"/>
    <property type="match status" value="1"/>
</dbReference>
<reference evidence="2" key="1">
    <citation type="submission" date="2015-04" db="UniProtKB">
        <authorList>
            <consortium name="EnsemblPlants"/>
        </authorList>
    </citation>
    <scope>IDENTIFICATION</scope>
</reference>
<dbReference type="SUPFAM" id="SSF81383">
    <property type="entry name" value="F-box domain"/>
    <property type="match status" value="1"/>
</dbReference>
<dbReference type="AlphaFoldDB" id="A0A0D9ZXP0"/>
<accession>A0A0D9ZXP0</accession>
<dbReference type="eggNOG" id="ENOG502SKDB">
    <property type="taxonomic scope" value="Eukaryota"/>
</dbReference>
<keyword evidence="3" id="KW-1185">Reference proteome</keyword>
<organism evidence="2">
    <name type="scientific">Oryza glumipatula</name>
    <dbReference type="NCBI Taxonomy" id="40148"/>
    <lineage>
        <taxon>Eukaryota</taxon>
        <taxon>Viridiplantae</taxon>
        <taxon>Streptophyta</taxon>
        <taxon>Embryophyta</taxon>
        <taxon>Tracheophyta</taxon>
        <taxon>Spermatophyta</taxon>
        <taxon>Magnoliopsida</taxon>
        <taxon>Liliopsida</taxon>
        <taxon>Poales</taxon>
        <taxon>Poaceae</taxon>
        <taxon>BOP clade</taxon>
        <taxon>Oryzoideae</taxon>
        <taxon>Oryzeae</taxon>
        <taxon>Oryzinae</taxon>
        <taxon>Oryza</taxon>
    </lineage>
</organism>
<dbReference type="EnsemblPlants" id="OGLUM05G13120.1">
    <property type="protein sequence ID" value="OGLUM05G13120.1"/>
    <property type="gene ID" value="OGLUM05G13120"/>
</dbReference>
<protein>
    <recommendedName>
        <fullName evidence="1">F-box domain-containing protein</fullName>
    </recommendedName>
</protein>
<feature type="domain" description="F-box" evidence="1">
    <location>
        <begin position="3"/>
        <end position="52"/>
    </location>
</feature>
<sequence length="380" mass="42870">MAAPELNSLMDDVVEEILLRLPPDDPSCAVRASLVCKRWRRLLADDPGFQRRYRAFHRHRRARAPPPLLGFIHHVSDDQHPGAPTVSRFVLTTAFRPAEPERRRGWWWPIDCRHGRALFHSAGEGLAVWDPMAGDVRWQQEPRIPASDCMYSTAAVACAAPGCDHDHDHGDCGGGPFVLVFVAVDERHETASAFSCSSETGEWSSAPSTVHLDREYLYSKPSVLAGGAVHFLTDYGRTVLRYDLAKLELSAIEPPEVHSDVLLTTTEGGDLGLAILDDQRYLRLWAWAADHGVTRRWVRRRVVDLFAELPFLQHVLPLNLTGFDEGTGMIFFQASDGDYAIDELMSSPRAKKLWGRDNFSNVFPYRSFYVHSNSLRRRLT</sequence>